<sequence>MGTSLHRCKVDSRHFATSDTSCSAEFSARSFEKNEEASSRAVEEELGASSLQPAAGADGSPRWQSSRRRSNRKRGGKGNKTGLAGATPGSQCSTSGEIASTTSSSVTSLPVLSRVSSTVSAVAVHSHGAKTDPGSDKVPDSVDVSHSKGASASFTLGKTEGPSRRTRERKGTRQPPKTGSAAEPSSGTMTASSMDGTAGRGGCTYTPRGQWLKRVWSTGVGLCRFLLRLGGNPLVAWGLLCFLLLQEQQIYLLYHGGCDAVDGLNADFGVSREAKLDWRADLELEFEKGGTQHTSVLQLHPQRHLPPDLRSQCMYMLILGVTATALLTFGFLSHTVGYLVSTSQKEAITTPSPSHVQTREASREEKSVQVDIQKPIEEGASRQAKKALKIMDHDSEAEQERVEKHATPETAHHGKRHTCDREQQTDEPMGLSVDFVASECTSTLPKHEGLLCANLPEGDAFRTDTCEGEPARETSSCREPETFYIGDDEGDPTFVSSAGSSGDDLLLLASASSRDRTSLLW</sequence>
<comment type="caution">
    <text evidence="3">The sequence shown here is derived from an EMBL/GenBank/DDBJ whole genome shotgun (WGS) entry which is preliminary data.</text>
</comment>
<gene>
    <name evidence="3" type="ORF">TGDOM2_293490</name>
</gene>
<feature type="compositionally biased region" description="Polar residues" evidence="1">
    <location>
        <begin position="88"/>
        <end position="99"/>
    </location>
</feature>
<feature type="transmembrane region" description="Helical" evidence="2">
    <location>
        <begin position="313"/>
        <end position="332"/>
    </location>
</feature>
<dbReference type="OrthoDB" id="333987at2759"/>
<reference evidence="3 4" key="1">
    <citation type="submission" date="2014-02" db="EMBL/GenBank/DDBJ databases">
        <authorList>
            <person name="Sibley D."/>
            <person name="Venepally P."/>
            <person name="Karamycheva S."/>
            <person name="Hadjithomas M."/>
            <person name="Khan A."/>
            <person name="Brunk B."/>
            <person name="Roos D."/>
            <person name="Caler E."/>
            <person name="Lorenzi H."/>
        </authorList>
    </citation>
    <scope>NUCLEOTIDE SEQUENCE [LARGE SCALE GENOMIC DNA]</scope>
    <source>
        <strain evidence="3 4">GAB2-2007-GAL-DOM2</strain>
    </source>
</reference>
<keyword evidence="2 3" id="KW-0812">Transmembrane</keyword>
<name>A0A086JIC8_TOXGO</name>
<feature type="compositionally biased region" description="Basic and acidic residues" evidence="1">
    <location>
        <begin position="34"/>
        <end position="43"/>
    </location>
</feature>
<dbReference type="AlphaFoldDB" id="A0A086JIC8"/>
<evidence type="ECO:0000256" key="1">
    <source>
        <dbReference type="SAM" id="MobiDB-lite"/>
    </source>
</evidence>
<feature type="region of interest" description="Disordered" evidence="1">
    <location>
        <begin position="393"/>
        <end position="425"/>
    </location>
</feature>
<dbReference type="VEuPathDB" id="ToxoDB:TGDOM2_293490"/>
<feature type="compositionally biased region" description="Polar residues" evidence="1">
    <location>
        <begin position="346"/>
        <end position="356"/>
    </location>
</feature>
<feature type="compositionally biased region" description="Polar residues" evidence="1">
    <location>
        <begin position="183"/>
        <end position="195"/>
    </location>
</feature>
<feature type="region of interest" description="Disordered" evidence="1">
    <location>
        <begin position="34"/>
        <end position="108"/>
    </location>
</feature>
<feature type="compositionally biased region" description="Basic residues" evidence="1">
    <location>
        <begin position="65"/>
        <end position="77"/>
    </location>
</feature>
<feature type="compositionally biased region" description="Basic and acidic residues" evidence="1">
    <location>
        <begin position="357"/>
        <end position="369"/>
    </location>
</feature>
<accession>A0A086JIC8</accession>
<keyword evidence="2" id="KW-1133">Transmembrane helix</keyword>
<dbReference type="EMBL" id="AHZU02001483">
    <property type="protein sequence ID" value="KFG31896.1"/>
    <property type="molecule type" value="Genomic_DNA"/>
</dbReference>
<feature type="compositionally biased region" description="Basic and acidic residues" evidence="1">
    <location>
        <begin position="161"/>
        <end position="171"/>
    </location>
</feature>
<dbReference type="Proteomes" id="UP000028837">
    <property type="component" value="Unassembled WGS sequence"/>
</dbReference>
<feature type="compositionally biased region" description="Basic and acidic residues" evidence="1">
    <location>
        <begin position="393"/>
        <end position="424"/>
    </location>
</feature>
<protein>
    <submittedName>
        <fullName evidence="3">Putative transmembrane protein</fullName>
    </submittedName>
</protein>
<feature type="region of interest" description="Disordered" evidence="1">
    <location>
        <begin position="346"/>
        <end position="369"/>
    </location>
</feature>
<keyword evidence="2" id="KW-0472">Membrane</keyword>
<evidence type="ECO:0000256" key="2">
    <source>
        <dbReference type="SAM" id="Phobius"/>
    </source>
</evidence>
<organism evidence="3 4">
    <name type="scientific">Toxoplasma gondii GAB2-2007-GAL-DOM2</name>
    <dbReference type="NCBI Taxonomy" id="1130820"/>
    <lineage>
        <taxon>Eukaryota</taxon>
        <taxon>Sar</taxon>
        <taxon>Alveolata</taxon>
        <taxon>Apicomplexa</taxon>
        <taxon>Conoidasida</taxon>
        <taxon>Coccidia</taxon>
        <taxon>Eucoccidiorida</taxon>
        <taxon>Eimeriorina</taxon>
        <taxon>Sarcocystidae</taxon>
        <taxon>Toxoplasma</taxon>
    </lineage>
</organism>
<proteinExistence type="predicted"/>
<feature type="region of interest" description="Disordered" evidence="1">
    <location>
        <begin position="124"/>
        <end position="200"/>
    </location>
</feature>
<feature type="compositionally biased region" description="Basic and acidic residues" evidence="1">
    <location>
        <begin position="129"/>
        <end position="146"/>
    </location>
</feature>
<evidence type="ECO:0000313" key="4">
    <source>
        <dbReference type="Proteomes" id="UP000028837"/>
    </source>
</evidence>
<evidence type="ECO:0000313" key="3">
    <source>
        <dbReference type="EMBL" id="KFG31896.1"/>
    </source>
</evidence>